<dbReference type="Proteomes" id="UP000501891">
    <property type="component" value="Chromosome"/>
</dbReference>
<dbReference type="EMBL" id="CP051775">
    <property type="protein sequence ID" value="QJE73402.1"/>
    <property type="molecule type" value="Genomic_DNA"/>
</dbReference>
<evidence type="ECO:0000313" key="2">
    <source>
        <dbReference type="EMBL" id="QJE73402.1"/>
    </source>
</evidence>
<evidence type="ECO:0000256" key="1">
    <source>
        <dbReference type="SAM" id="MobiDB-lite"/>
    </source>
</evidence>
<sequence length="118" mass="12524">MANSSQQGTGKHPHKSAAEPYPHTKDDGGGRQSASDSSRSESHQSDNSRQSASGNDGKRSDNNRSDSGKSDTGRQSASGGSPSTGQGADDLKSREYKDADGNVHHHTRAYMEQHKGEK</sequence>
<evidence type="ECO:0000313" key="3">
    <source>
        <dbReference type="Proteomes" id="UP000501891"/>
    </source>
</evidence>
<dbReference type="AlphaFoldDB" id="A0A858R849"/>
<organism evidence="2 3">
    <name type="scientific">Aerophototrophica crusticola</name>
    <dbReference type="NCBI Taxonomy" id="1709002"/>
    <lineage>
        <taxon>Bacteria</taxon>
        <taxon>Pseudomonadati</taxon>
        <taxon>Pseudomonadota</taxon>
        <taxon>Alphaproteobacteria</taxon>
        <taxon>Rhodospirillales</taxon>
        <taxon>Rhodospirillaceae</taxon>
        <taxon>Aerophototrophica</taxon>
    </lineage>
</organism>
<feature type="compositionally biased region" description="Basic and acidic residues" evidence="1">
    <location>
        <begin position="56"/>
        <end position="72"/>
    </location>
</feature>
<dbReference type="KEGG" id="acru:HHL28_10125"/>
<accession>A0A858R849</accession>
<keyword evidence="3" id="KW-1185">Reference proteome</keyword>
<protein>
    <submittedName>
        <fullName evidence="2">Uncharacterized protein</fullName>
    </submittedName>
</protein>
<proteinExistence type="predicted"/>
<feature type="region of interest" description="Disordered" evidence="1">
    <location>
        <begin position="1"/>
        <end position="118"/>
    </location>
</feature>
<feature type="compositionally biased region" description="Basic and acidic residues" evidence="1">
    <location>
        <begin position="89"/>
        <end position="118"/>
    </location>
</feature>
<name>A0A858R849_9PROT</name>
<feature type="compositionally biased region" description="Polar residues" evidence="1">
    <location>
        <begin position="73"/>
        <end position="86"/>
    </location>
</feature>
<gene>
    <name evidence="2" type="ORF">HHL28_10125</name>
</gene>
<reference evidence="2" key="1">
    <citation type="submission" date="2020-04" db="EMBL/GenBank/DDBJ databases">
        <title>A desert anoxygenic phototrophic bacterium fixes CO2 using RubisCO under aerobic conditions.</title>
        <authorList>
            <person name="Tang K."/>
        </authorList>
    </citation>
    <scope>NUCLEOTIDE SEQUENCE [LARGE SCALE GENOMIC DNA]</scope>
    <source>
        <strain evidence="2">MIMtkB3</strain>
    </source>
</reference>